<protein>
    <submittedName>
        <fullName evidence="1">Uncharacterized protein</fullName>
    </submittedName>
</protein>
<dbReference type="EMBL" id="BTSY01000005">
    <property type="protein sequence ID" value="GMT29624.1"/>
    <property type="molecule type" value="Genomic_DNA"/>
</dbReference>
<keyword evidence="2" id="KW-1185">Reference proteome</keyword>
<accession>A0AAV5WFZ5</accession>
<feature type="non-terminal residue" evidence="1">
    <location>
        <position position="1"/>
    </location>
</feature>
<gene>
    <name evidence="1" type="ORF">PFISCL1PPCAC_20921</name>
</gene>
<feature type="non-terminal residue" evidence="1">
    <location>
        <position position="161"/>
    </location>
</feature>
<organism evidence="1 2">
    <name type="scientific">Pristionchus fissidentatus</name>
    <dbReference type="NCBI Taxonomy" id="1538716"/>
    <lineage>
        <taxon>Eukaryota</taxon>
        <taxon>Metazoa</taxon>
        <taxon>Ecdysozoa</taxon>
        <taxon>Nematoda</taxon>
        <taxon>Chromadorea</taxon>
        <taxon>Rhabditida</taxon>
        <taxon>Rhabditina</taxon>
        <taxon>Diplogasteromorpha</taxon>
        <taxon>Diplogasteroidea</taxon>
        <taxon>Neodiplogasteridae</taxon>
        <taxon>Pristionchus</taxon>
    </lineage>
</organism>
<name>A0AAV5WFZ5_9BILA</name>
<dbReference type="Proteomes" id="UP001432322">
    <property type="component" value="Unassembled WGS sequence"/>
</dbReference>
<dbReference type="AlphaFoldDB" id="A0AAV5WFZ5"/>
<sequence length="161" mass="18445">RPESPLYIEAFERIIKNVEFGHLHVIVNSANSYHSNFTKNLAAITAETLMCEDCGDHIEEKDFIDEDSLITSCETIEKLRTITGMRDENRREFCFRISQEVAGDILCGSMGVDFEHLLETRDIVRTNEDVKLYGEVTSSEGTLCARTEHYPRGICIDWTFD</sequence>
<evidence type="ECO:0000313" key="1">
    <source>
        <dbReference type="EMBL" id="GMT29624.1"/>
    </source>
</evidence>
<comment type="caution">
    <text evidence="1">The sequence shown here is derived from an EMBL/GenBank/DDBJ whole genome shotgun (WGS) entry which is preliminary data.</text>
</comment>
<proteinExistence type="predicted"/>
<evidence type="ECO:0000313" key="2">
    <source>
        <dbReference type="Proteomes" id="UP001432322"/>
    </source>
</evidence>
<reference evidence="1" key="1">
    <citation type="submission" date="2023-10" db="EMBL/GenBank/DDBJ databases">
        <title>Genome assembly of Pristionchus species.</title>
        <authorList>
            <person name="Yoshida K."/>
            <person name="Sommer R.J."/>
        </authorList>
    </citation>
    <scope>NUCLEOTIDE SEQUENCE</scope>
    <source>
        <strain evidence="1">RS5133</strain>
    </source>
</reference>